<dbReference type="InterPro" id="IPR035948">
    <property type="entry name" value="YwqG-like_sf"/>
</dbReference>
<keyword evidence="2" id="KW-1185">Reference proteome</keyword>
<accession>A0A7W9N1K1</accession>
<gene>
    <name evidence="1" type="ORF">HDA33_001983</name>
</gene>
<dbReference type="Proteomes" id="UP000567246">
    <property type="component" value="Unassembled WGS sequence"/>
</dbReference>
<sequence>MSEDATYEQDDTDIVPAAISLPGIELTLEESAPLPVTASKLGGVPYLAPDAEQPRDEDGEPLMFLLQIRCEELPPNEFLPESGLLQFWHGTDDLMGADLDDPLESAVAVLHIEDPDQSVTAEDVLER</sequence>
<dbReference type="SUPFAM" id="SSF103032">
    <property type="entry name" value="Hypothetical protein YwqG"/>
    <property type="match status" value="1"/>
</dbReference>
<organism evidence="1 2">
    <name type="scientific">Micrococcus endophyticus</name>
    <dbReference type="NCBI Taxonomy" id="455343"/>
    <lineage>
        <taxon>Bacteria</taxon>
        <taxon>Bacillati</taxon>
        <taxon>Actinomycetota</taxon>
        <taxon>Actinomycetes</taxon>
        <taxon>Micrococcales</taxon>
        <taxon>Micrococcaceae</taxon>
        <taxon>Micrococcus</taxon>
    </lineage>
</organism>
<dbReference type="Gene3D" id="2.30.320.10">
    <property type="entry name" value="YwqG-like"/>
    <property type="match status" value="1"/>
</dbReference>
<dbReference type="InterPro" id="IPR015315">
    <property type="entry name" value="DUF1963"/>
</dbReference>
<reference evidence="1 2" key="1">
    <citation type="submission" date="2020-08" db="EMBL/GenBank/DDBJ databases">
        <title>Sequencing the genomes of 1000 actinobacteria strains.</title>
        <authorList>
            <person name="Klenk H.-P."/>
        </authorList>
    </citation>
    <scope>NUCLEOTIDE SEQUENCE [LARGE SCALE GENOMIC DNA]</scope>
    <source>
        <strain evidence="1 2">DSM 17945</strain>
    </source>
</reference>
<dbReference type="EMBL" id="JACHMW010000001">
    <property type="protein sequence ID" value="MBB5849419.1"/>
    <property type="molecule type" value="Genomic_DNA"/>
</dbReference>
<comment type="caution">
    <text evidence="1">The sequence shown here is derived from an EMBL/GenBank/DDBJ whole genome shotgun (WGS) entry which is preliminary data.</text>
</comment>
<dbReference type="Pfam" id="PF09234">
    <property type="entry name" value="DUF1963"/>
    <property type="match status" value="1"/>
</dbReference>
<dbReference type="AlphaFoldDB" id="A0A7W9N1K1"/>
<protein>
    <submittedName>
        <fullName evidence="1">Uncharacterized protein YwqG</fullName>
    </submittedName>
</protein>
<name>A0A7W9N1K1_9MICC</name>
<proteinExistence type="predicted"/>
<evidence type="ECO:0000313" key="1">
    <source>
        <dbReference type="EMBL" id="MBB5849419.1"/>
    </source>
</evidence>
<evidence type="ECO:0000313" key="2">
    <source>
        <dbReference type="Proteomes" id="UP000567246"/>
    </source>
</evidence>
<dbReference type="PANTHER" id="PTHR36436">
    <property type="entry name" value="SLL5081 PROTEIN"/>
    <property type="match status" value="1"/>
</dbReference>
<dbReference type="RefSeq" id="WP_184172962.1">
    <property type="nucleotide sequence ID" value="NZ_BAABAG010000012.1"/>
</dbReference>
<dbReference type="PANTHER" id="PTHR36436:SF6">
    <property type="entry name" value="SLL5081 PROTEIN"/>
    <property type="match status" value="1"/>
</dbReference>